<sequence>MRRVVLCMEGSRGDVQPYMAAATALQADGFSVLAMAPKDAKSMAEQQGLRFVSYPLSSREVTTSAEVVQAVTANDFLKMSAAVNAKKNACRREMVQILFEQLVDFKPELIISSALSMTSCLCIGRVLRIPVLFVGLQVIVPSNHIAVLGVLPKLPGCLDMNKRAWRLILSMLMARGQRTFLDALEKLPPGSIEGSREDWEVSYQEFCDHCSCSPRYPTLFAVSSSLNGPLPPDFNDKCRLLGPIRFDAAKELGLDFGGPEQAALENFLSAGEAPVYMGYGSLVCHSAKFMTLLSLRALKATGRRGILVRGWAGLGLQDIDSEPDAEELRSFCESKVLFMDSAPHANLFPRCSVIVHHGGAGTTYAAATSGIPSVIVPILLDQYVHAKLVNEKGIGVGLPAMRSISPHDLSEAILTCLQSTSIREKAAQLGQGLEKENGAAGLLHEVKQFFEEFIDSGRYVKEKNALLAREKRHRGIRGSCLNWLYWFSSFCQRNERA</sequence>
<gene>
    <name evidence="3" type="primary">UGT80A2</name>
    <name evidence="3" type="ORF">SNAT2548_LOCUS34845</name>
</gene>
<dbReference type="FunFam" id="3.40.50.2000:FF:000009">
    <property type="entry name" value="Sterol 3-beta-glucosyltransferase UGT80A2"/>
    <property type="match status" value="1"/>
</dbReference>
<name>A0A812V6T1_9DINO</name>
<dbReference type="InterPro" id="IPR002213">
    <property type="entry name" value="UDP_glucos_trans"/>
</dbReference>
<dbReference type="Pfam" id="PF06722">
    <property type="entry name" value="EryCIII-like_C"/>
    <property type="match status" value="1"/>
</dbReference>
<dbReference type="PANTHER" id="PTHR48050:SF13">
    <property type="entry name" value="STEROL 3-BETA-GLUCOSYLTRANSFERASE UGT80A2"/>
    <property type="match status" value="1"/>
</dbReference>
<dbReference type="OrthoDB" id="416612at2759"/>
<dbReference type="InterPro" id="IPR050426">
    <property type="entry name" value="Glycosyltransferase_28"/>
</dbReference>
<evidence type="ECO:0000313" key="3">
    <source>
        <dbReference type="EMBL" id="CAE7612758.1"/>
    </source>
</evidence>
<dbReference type="EMBL" id="CAJNDS010002832">
    <property type="protein sequence ID" value="CAE7612758.1"/>
    <property type="molecule type" value="Genomic_DNA"/>
</dbReference>
<dbReference type="CDD" id="cd03784">
    <property type="entry name" value="GT1_Gtf-like"/>
    <property type="match status" value="1"/>
</dbReference>
<keyword evidence="4" id="KW-1185">Reference proteome</keyword>
<evidence type="ECO:0000313" key="4">
    <source>
        <dbReference type="Proteomes" id="UP000604046"/>
    </source>
</evidence>
<dbReference type="Gene3D" id="3.40.50.2000">
    <property type="entry name" value="Glycogen Phosphorylase B"/>
    <property type="match status" value="2"/>
</dbReference>
<keyword evidence="1" id="KW-0808">Transferase</keyword>
<reference evidence="3" key="1">
    <citation type="submission" date="2021-02" db="EMBL/GenBank/DDBJ databases">
        <authorList>
            <person name="Dougan E. K."/>
            <person name="Rhodes N."/>
            <person name="Thang M."/>
            <person name="Chan C."/>
        </authorList>
    </citation>
    <scope>NUCLEOTIDE SEQUENCE</scope>
</reference>
<dbReference type="SUPFAM" id="SSF53756">
    <property type="entry name" value="UDP-Glycosyltransferase/glycogen phosphorylase"/>
    <property type="match status" value="1"/>
</dbReference>
<protein>
    <submittedName>
        <fullName evidence="3">UGT80A2 protein</fullName>
    </submittedName>
</protein>
<dbReference type="InterPro" id="IPR010610">
    <property type="entry name" value="EryCIII-like_C"/>
</dbReference>
<evidence type="ECO:0000256" key="1">
    <source>
        <dbReference type="ARBA" id="ARBA00022679"/>
    </source>
</evidence>
<accession>A0A812V6T1</accession>
<dbReference type="GO" id="GO:0016906">
    <property type="term" value="F:sterol 3-beta-glucosyltransferase activity"/>
    <property type="evidence" value="ECO:0007669"/>
    <property type="project" value="UniProtKB-ARBA"/>
</dbReference>
<feature type="domain" description="Erythromycin biosynthesis protein CIII-like C-terminal" evidence="2">
    <location>
        <begin position="335"/>
        <end position="431"/>
    </location>
</feature>
<dbReference type="Proteomes" id="UP000604046">
    <property type="component" value="Unassembled WGS sequence"/>
</dbReference>
<organism evidence="3 4">
    <name type="scientific">Symbiodinium natans</name>
    <dbReference type="NCBI Taxonomy" id="878477"/>
    <lineage>
        <taxon>Eukaryota</taxon>
        <taxon>Sar</taxon>
        <taxon>Alveolata</taxon>
        <taxon>Dinophyceae</taxon>
        <taxon>Suessiales</taxon>
        <taxon>Symbiodiniaceae</taxon>
        <taxon>Symbiodinium</taxon>
    </lineage>
</organism>
<dbReference type="AlphaFoldDB" id="A0A812V6T1"/>
<dbReference type="PANTHER" id="PTHR48050">
    <property type="entry name" value="STEROL 3-BETA-GLUCOSYLTRANSFERASE"/>
    <property type="match status" value="1"/>
</dbReference>
<proteinExistence type="predicted"/>
<comment type="caution">
    <text evidence="3">The sequence shown here is derived from an EMBL/GenBank/DDBJ whole genome shotgun (WGS) entry which is preliminary data.</text>
</comment>
<evidence type="ECO:0000259" key="2">
    <source>
        <dbReference type="Pfam" id="PF06722"/>
    </source>
</evidence>